<dbReference type="AlphaFoldDB" id="A0A328CAK2"/>
<name>A0A328CAK2_9DELT</name>
<dbReference type="Proteomes" id="UP000249169">
    <property type="component" value="Unassembled WGS sequence"/>
</dbReference>
<sequence length="85" mass="9333">MSEKIRLLAAAGALVAASLSLAAFRSTPAHAQQAIFEFDEIVVEGRIQKPEAFYIIQAANLSYEPVDPKPTFLPELLESVEEEPF</sequence>
<reference evidence="2 3" key="1">
    <citation type="submission" date="2018-05" db="EMBL/GenBank/DDBJ databases">
        <title>Lujinxingia marina gen. nov. sp. nov., a new facultative anaerobic member of the class Deltaproteobacteria, and proposal of Lujinxingaceae fam. nov.</title>
        <authorList>
            <person name="Li C.-M."/>
        </authorList>
    </citation>
    <scope>NUCLEOTIDE SEQUENCE [LARGE SCALE GENOMIC DNA]</scope>
    <source>
        <strain evidence="2 3">B210</strain>
    </source>
</reference>
<keyword evidence="3" id="KW-1185">Reference proteome</keyword>
<keyword evidence="1" id="KW-0732">Signal</keyword>
<accession>A0A328CAK2</accession>
<proteinExistence type="predicted"/>
<evidence type="ECO:0000256" key="1">
    <source>
        <dbReference type="SAM" id="SignalP"/>
    </source>
</evidence>
<protein>
    <submittedName>
        <fullName evidence="2">Uncharacterized protein</fullName>
    </submittedName>
</protein>
<feature type="chain" id="PRO_5016442514" evidence="1">
    <location>
        <begin position="23"/>
        <end position="85"/>
    </location>
</feature>
<dbReference type="EMBL" id="QHKO01000001">
    <property type="protein sequence ID" value="RAL24998.1"/>
    <property type="molecule type" value="Genomic_DNA"/>
</dbReference>
<feature type="signal peptide" evidence="1">
    <location>
        <begin position="1"/>
        <end position="22"/>
    </location>
</feature>
<dbReference type="OrthoDB" id="5524609at2"/>
<organism evidence="2 3">
    <name type="scientific">Lujinxingia litoralis</name>
    <dbReference type="NCBI Taxonomy" id="2211119"/>
    <lineage>
        <taxon>Bacteria</taxon>
        <taxon>Deltaproteobacteria</taxon>
        <taxon>Bradymonadales</taxon>
        <taxon>Lujinxingiaceae</taxon>
        <taxon>Lujinxingia</taxon>
    </lineage>
</organism>
<evidence type="ECO:0000313" key="2">
    <source>
        <dbReference type="EMBL" id="RAL24998.1"/>
    </source>
</evidence>
<comment type="caution">
    <text evidence="2">The sequence shown here is derived from an EMBL/GenBank/DDBJ whole genome shotgun (WGS) entry which is preliminary data.</text>
</comment>
<evidence type="ECO:0000313" key="3">
    <source>
        <dbReference type="Proteomes" id="UP000249169"/>
    </source>
</evidence>
<dbReference type="RefSeq" id="WP_111728170.1">
    <property type="nucleotide sequence ID" value="NZ_QHKO01000001.1"/>
</dbReference>
<gene>
    <name evidence="2" type="ORF">DL240_01950</name>
</gene>